<dbReference type="PANTHER" id="PTHR22692">
    <property type="entry name" value="MYOSIN VII, XV"/>
    <property type="match status" value="1"/>
</dbReference>
<dbReference type="Gene3D" id="1.20.120.720">
    <property type="entry name" value="Myosin VI head, motor domain, U50 subdomain"/>
    <property type="match status" value="1"/>
</dbReference>
<evidence type="ECO:0000256" key="7">
    <source>
        <dbReference type="PROSITE-ProRule" id="PRU00192"/>
    </source>
</evidence>
<feature type="compositionally biased region" description="Basic and acidic residues" evidence="9">
    <location>
        <begin position="827"/>
        <end position="857"/>
    </location>
</feature>
<evidence type="ECO:0008006" key="16">
    <source>
        <dbReference type="Google" id="ProtNLM"/>
    </source>
</evidence>
<dbReference type="SMART" id="SM00295">
    <property type="entry name" value="B41"/>
    <property type="match status" value="1"/>
</dbReference>
<dbReference type="SUPFAM" id="SSF52540">
    <property type="entry name" value="P-loop containing nucleoside triphosphate hydrolases"/>
    <property type="match status" value="1"/>
</dbReference>
<evidence type="ECO:0000256" key="1">
    <source>
        <dbReference type="ARBA" id="ARBA00004496"/>
    </source>
</evidence>
<keyword evidence="5" id="KW-0677">Repeat</keyword>
<feature type="compositionally biased region" description="Basic and acidic residues" evidence="9">
    <location>
        <begin position="1047"/>
        <end position="1061"/>
    </location>
</feature>
<protein>
    <recommendedName>
        <fullName evidence="16">MyTH4 domain-containing protein</fullName>
    </recommendedName>
</protein>
<keyword evidence="6 8" id="KW-0009">Actin-binding</keyword>
<evidence type="ECO:0000256" key="6">
    <source>
        <dbReference type="ARBA" id="ARBA00023203"/>
    </source>
</evidence>
<comment type="similarity">
    <text evidence="2 8">Belongs to the TRAFAC class myosin-kinesin ATPase superfamily. Myosin family.</text>
</comment>
<feature type="compositionally biased region" description="Polar residues" evidence="9">
    <location>
        <begin position="1218"/>
        <end position="1227"/>
    </location>
</feature>
<feature type="region of interest" description="Disordered" evidence="9">
    <location>
        <begin position="1324"/>
        <end position="1449"/>
    </location>
</feature>
<dbReference type="InterPro" id="IPR000299">
    <property type="entry name" value="FERM_domain"/>
</dbReference>
<feature type="compositionally biased region" description="Polar residues" evidence="9">
    <location>
        <begin position="861"/>
        <end position="870"/>
    </location>
</feature>
<keyword evidence="8" id="KW-0518">Myosin</keyword>
<keyword evidence="15" id="KW-1185">Reference proteome</keyword>
<evidence type="ECO:0000259" key="12">
    <source>
        <dbReference type="PROSITE" id="PS51016"/>
    </source>
</evidence>
<evidence type="ECO:0000256" key="5">
    <source>
        <dbReference type="ARBA" id="ARBA00022737"/>
    </source>
</evidence>
<comment type="subcellular location">
    <subcellularLocation>
        <location evidence="1">Cytoplasm</location>
    </subcellularLocation>
</comment>
<dbReference type="InterPro" id="IPR059004">
    <property type="entry name" value="MYO15"/>
</dbReference>
<dbReference type="GO" id="GO:0003774">
    <property type="term" value="F:cytoskeletal motor activity"/>
    <property type="evidence" value="ECO:0007669"/>
    <property type="project" value="InterPro"/>
</dbReference>
<dbReference type="PROSITE" id="PS51456">
    <property type="entry name" value="MYOSIN_MOTOR"/>
    <property type="match status" value="1"/>
</dbReference>
<proteinExistence type="inferred from homology"/>
<dbReference type="SMART" id="SM00326">
    <property type="entry name" value="SH3"/>
    <property type="match status" value="1"/>
</dbReference>
<keyword evidence="4" id="KW-0963">Cytoplasm</keyword>
<feature type="domain" description="FERM" evidence="11">
    <location>
        <begin position="2055"/>
        <end position="2364"/>
    </location>
</feature>
<dbReference type="Pfam" id="PF00063">
    <property type="entry name" value="Myosin_head"/>
    <property type="match status" value="1"/>
</dbReference>
<organism evidence="14 15">
    <name type="scientific">Trichostrongylus colubriformis</name>
    <name type="common">Black scour worm</name>
    <dbReference type="NCBI Taxonomy" id="6319"/>
    <lineage>
        <taxon>Eukaryota</taxon>
        <taxon>Metazoa</taxon>
        <taxon>Ecdysozoa</taxon>
        <taxon>Nematoda</taxon>
        <taxon>Chromadorea</taxon>
        <taxon>Rhabditida</taxon>
        <taxon>Rhabditina</taxon>
        <taxon>Rhabditomorpha</taxon>
        <taxon>Strongyloidea</taxon>
        <taxon>Trichostrongylidae</taxon>
        <taxon>Trichostrongylus</taxon>
    </lineage>
</organism>
<dbReference type="SMART" id="SM00139">
    <property type="entry name" value="MyTH4"/>
    <property type="match status" value="2"/>
</dbReference>
<feature type="region of interest" description="Disordered" evidence="9">
    <location>
        <begin position="1152"/>
        <end position="1188"/>
    </location>
</feature>
<dbReference type="PANTHER" id="PTHR22692:SF26">
    <property type="entry name" value="SH3 DOMAIN-CONTAINING PROTEIN"/>
    <property type="match status" value="1"/>
</dbReference>
<dbReference type="SMART" id="SM00015">
    <property type="entry name" value="IQ"/>
    <property type="match status" value="2"/>
</dbReference>
<feature type="region of interest" description="Actin-binding" evidence="8">
    <location>
        <begin position="278"/>
        <end position="300"/>
    </location>
</feature>
<feature type="region of interest" description="Disordered" evidence="9">
    <location>
        <begin position="1027"/>
        <end position="1061"/>
    </location>
</feature>
<evidence type="ECO:0000256" key="2">
    <source>
        <dbReference type="ARBA" id="ARBA00008314"/>
    </source>
</evidence>
<dbReference type="Pfam" id="PF02174">
    <property type="entry name" value="IRS"/>
    <property type="match status" value="1"/>
</dbReference>
<feature type="non-terminal residue" evidence="14">
    <location>
        <position position="1"/>
    </location>
</feature>
<gene>
    <name evidence="14" type="ORF">GCK32_002933</name>
</gene>
<dbReference type="InterPro" id="IPR036028">
    <property type="entry name" value="SH3-like_dom_sf"/>
</dbReference>
<dbReference type="EMBL" id="WIXE01025749">
    <property type="protein sequence ID" value="KAK5964470.1"/>
    <property type="molecule type" value="Genomic_DNA"/>
</dbReference>
<feature type="domain" description="SH3" evidence="10">
    <location>
        <begin position="1761"/>
        <end position="1826"/>
    </location>
</feature>
<evidence type="ECO:0000256" key="9">
    <source>
        <dbReference type="SAM" id="MobiDB-lite"/>
    </source>
</evidence>
<dbReference type="CDD" id="cd14473">
    <property type="entry name" value="FERM_B-lobe"/>
    <property type="match status" value="1"/>
</dbReference>
<dbReference type="PROSITE" id="PS50002">
    <property type="entry name" value="SH3"/>
    <property type="match status" value="1"/>
</dbReference>
<dbReference type="Pfam" id="PF00784">
    <property type="entry name" value="MyTH4"/>
    <property type="match status" value="2"/>
</dbReference>
<dbReference type="InterPro" id="IPR038185">
    <property type="entry name" value="MyTH4_dom_sf"/>
</dbReference>
<dbReference type="Pfam" id="PF07653">
    <property type="entry name" value="SH3_2"/>
    <property type="match status" value="1"/>
</dbReference>
<dbReference type="Pfam" id="PF00612">
    <property type="entry name" value="IQ"/>
    <property type="match status" value="1"/>
</dbReference>
<dbReference type="Gene3D" id="1.20.58.530">
    <property type="match status" value="1"/>
</dbReference>
<dbReference type="GO" id="GO:0005737">
    <property type="term" value="C:cytoplasm"/>
    <property type="evidence" value="ECO:0007669"/>
    <property type="project" value="UniProtKB-SubCell"/>
</dbReference>
<keyword evidence="3 7" id="KW-0728">SH3 domain</keyword>
<dbReference type="Gene3D" id="2.30.30.40">
    <property type="entry name" value="SH3 Domains"/>
    <property type="match status" value="1"/>
</dbReference>
<dbReference type="SMART" id="SM00242">
    <property type="entry name" value="MYSc"/>
    <property type="match status" value="1"/>
</dbReference>
<dbReference type="Gene3D" id="2.30.29.30">
    <property type="entry name" value="Pleckstrin-homology domain (PH domain)/Phosphotyrosine-binding domain (PTB)"/>
    <property type="match status" value="1"/>
</dbReference>
<dbReference type="Gene3D" id="1.20.5.190">
    <property type="match status" value="1"/>
</dbReference>
<comment type="caution">
    <text evidence="8">Lacks conserved residue(s) required for the propagation of feature annotation.</text>
</comment>
<dbReference type="GO" id="GO:0016459">
    <property type="term" value="C:myosin complex"/>
    <property type="evidence" value="ECO:0007669"/>
    <property type="project" value="UniProtKB-KW"/>
</dbReference>
<dbReference type="InterPro" id="IPR001452">
    <property type="entry name" value="SH3_domain"/>
</dbReference>
<dbReference type="GO" id="GO:0003779">
    <property type="term" value="F:actin binding"/>
    <property type="evidence" value="ECO:0007669"/>
    <property type="project" value="UniProtKB-KW"/>
</dbReference>
<accession>A0AAN8ENV5</accession>
<feature type="region of interest" description="Disordered" evidence="9">
    <location>
        <begin position="823"/>
        <end position="964"/>
    </location>
</feature>
<evidence type="ECO:0000313" key="14">
    <source>
        <dbReference type="EMBL" id="KAK5964470.1"/>
    </source>
</evidence>
<feature type="domain" description="MyTH4" evidence="12">
    <location>
        <begin position="553"/>
        <end position="702"/>
    </location>
</feature>
<dbReference type="Gene3D" id="3.10.20.90">
    <property type="entry name" value="Phosphatidylinositol 3-kinase Catalytic Subunit, Chain A, domain 1"/>
    <property type="match status" value="1"/>
</dbReference>
<dbReference type="InterPro" id="IPR019749">
    <property type="entry name" value="Band_41_domain"/>
</dbReference>
<dbReference type="SUPFAM" id="SSF50044">
    <property type="entry name" value="SH3-domain"/>
    <property type="match status" value="1"/>
</dbReference>
<dbReference type="InterPro" id="IPR051567">
    <property type="entry name" value="Unconventional_Myosin_ATPase"/>
</dbReference>
<evidence type="ECO:0000256" key="8">
    <source>
        <dbReference type="PROSITE-ProRule" id="PRU00782"/>
    </source>
</evidence>
<dbReference type="InterPro" id="IPR000857">
    <property type="entry name" value="MyTH4_dom"/>
</dbReference>
<feature type="region of interest" description="Disordered" evidence="9">
    <location>
        <begin position="1213"/>
        <end position="1237"/>
    </location>
</feature>
<dbReference type="Pfam" id="PF26570">
    <property type="entry name" value="MYO15"/>
    <property type="match status" value="1"/>
</dbReference>
<dbReference type="InterPro" id="IPR000048">
    <property type="entry name" value="IQ_motif_EF-hand-BS"/>
</dbReference>
<dbReference type="InterPro" id="IPR019748">
    <property type="entry name" value="FERM_central"/>
</dbReference>
<evidence type="ECO:0000259" key="11">
    <source>
        <dbReference type="PROSITE" id="PS50057"/>
    </source>
</evidence>
<dbReference type="GO" id="GO:0120025">
    <property type="term" value="C:plasma membrane bounded cell projection"/>
    <property type="evidence" value="ECO:0007669"/>
    <property type="project" value="UniProtKB-ARBA"/>
</dbReference>
<evidence type="ECO:0000256" key="3">
    <source>
        <dbReference type="ARBA" id="ARBA00022443"/>
    </source>
</evidence>
<evidence type="ECO:0000259" key="13">
    <source>
        <dbReference type="PROSITE" id="PS51456"/>
    </source>
</evidence>
<evidence type="ECO:0000256" key="4">
    <source>
        <dbReference type="ARBA" id="ARBA00022490"/>
    </source>
</evidence>
<dbReference type="InterPro" id="IPR035963">
    <property type="entry name" value="FERM_2"/>
</dbReference>
<feature type="compositionally biased region" description="Pro residues" evidence="9">
    <location>
        <begin position="1401"/>
        <end position="1412"/>
    </location>
</feature>
<dbReference type="PROSITE" id="PS50096">
    <property type="entry name" value="IQ"/>
    <property type="match status" value="2"/>
</dbReference>
<name>A0AAN8ENV5_TRICO</name>
<feature type="compositionally biased region" description="Polar residues" evidence="9">
    <location>
        <begin position="939"/>
        <end position="951"/>
    </location>
</feature>
<comment type="caution">
    <text evidence="14">The sequence shown here is derived from an EMBL/GenBank/DDBJ whole genome shotgun (WGS) entry which is preliminary data.</text>
</comment>
<dbReference type="InterPro" id="IPR002404">
    <property type="entry name" value="IRS_PTB"/>
</dbReference>
<evidence type="ECO:0000313" key="15">
    <source>
        <dbReference type="Proteomes" id="UP001331761"/>
    </source>
</evidence>
<feature type="domain" description="MyTH4" evidence="12">
    <location>
        <begin position="1895"/>
        <end position="2050"/>
    </location>
</feature>
<dbReference type="Pfam" id="PF00373">
    <property type="entry name" value="FERM_M"/>
    <property type="match status" value="1"/>
</dbReference>
<reference evidence="14 15" key="1">
    <citation type="submission" date="2019-10" db="EMBL/GenBank/DDBJ databases">
        <title>Assembly and Annotation for the nematode Trichostrongylus colubriformis.</title>
        <authorList>
            <person name="Martin J."/>
        </authorList>
    </citation>
    <scope>NUCLEOTIDE SEQUENCE [LARGE SCALE GENOMIC DNA]</scope>
    <source>
        <strain evidence="14">G859</strain>
        <tissue evidence="14">Whole worm</tissue>
    </source>
</reference>
<dbReference type="InterPro" id="IPR011993">
    <property type="entry name" value="PH-like_dom_sf"/>
</dbReference>
<feature type="compositionally biased region" description="Polar residues" evidence="9">
    <location>
        <begin position="1435"/>
        <end position="1444"/>
    </location>
</feature>
<dbReference type="SUPFAM" id="SSF50729">
    <property type="entry name" value="PH domain-like"/>
    <property type="match status" value="1"/>
</dbReference>
<keyword evidence="8" id="KW-0505">Motor protein</keyword>
<feature type="compositionally biased region" description="Polar residues" evidence="9">
    <location>
        <begin position="1172"/>
        <end position="1188"/>
    </location>
</feature>
<dbReference type="Gene3D" id="6.20.240.20">
    <property type="match status" value="1"/>
</dbReference>
<sequence length="2369" mass="270650">STTDDSEYVEVGNDAELKWASYLLDVDMHSFAPCFTHKITKTDEGVTKLAYSMGQALDARDALAMSLYELVFNWILNRISLHLKCADHNAVITVVDCYGVERYNNNGLEQLLINSVNEKIQNVFVKQTFFEEIADYVGEGLIFDWKMPSTLDNDKTVDLLCKKPYGLLYLIDDECKFPKASDESYLRHCNLNHLDKNVYGKAKNKDRLQMSVRHFFGTTWYNVHGFVQRNKRSLPGQIVKILAESQNPVISMLFRPLASGKEGADHVVYAAQQFNTASSAMIEKILGGNSHFVRCVKCNNERLPAHLDVPSLSRQLKALCVIETLHFRRAGYPVRIPFERFAQSYRCLLPSDIALCQKQKEIIVDILDGQGVRYADDFQIGSSHVFLRDRLAERLQTLREKTQRDAAHVIQKTMRTYVARKGYLRKRHAIIRLQAGLRGWKARKECSALRERMFQNLSNQTKRSRRLNAYHETLLTSTSDQKCPGALLGCFEVENLATKEIERSLNEPKVKTGNMKITTEYMPMKLKSRINSVEPVAIEKFAEEYFKGHLLEPRREPILTPFLRKENDLDFRLSIEIFKLLLKYMNDQTLSRAQLDDLARYIVKQGIINPCQRDEIFVQICNQIYRNPDKEATSRCCRLLLQAVGVFAPTENVLPMLISFCGEQRLPIQTQLLNTIARRMNILENTTARLLPASRLEMGALCGFHNAAVEVTSQDGEVYTVEAHPWITCEELANRVLRHRGIGNPSGWSVEVETENLLYCPTGAHFLHDVISEIEHGKEENKRSFFYNYPTDRTLPPVNKKRVDIQVAPTQVKVLSPVVRRQMRMANESRETRRRDRSVDAIRPASRGESRRDRSLDSLRNVNQSSQMYQKTYREPEQESEYSYALPIKPKHMNDSPTRSHYASYGSPRRERSDEVPELPNRPVPNSSMPVYEPLPYRPSSQPQQRYNASQERMERQDSAPTNQYYAQTNVPVVQYVPVMMAPQPVMFSAQMSQTVLQSPVLVPGSHVPLITPQRDEAPQRIQEDRTVAPKPHFREQSTQSNSNTGSEDRSRDYDTVKSVNRPEFDSYRSYSSAASRGGECDSRAMNASRSDYVPSVYSTMSVASRIRNMPVPNSSRDVDRFLDEVFDQVLSPHEMAVEMSAHEIAASIKGGGYGPPDYEPAYQRARPPHQRNYSGHYQNSGTDSDQYNYVDRETLKTRSLPRHNVRSRSLPRFVSPRDSTMPTYRYSQEDSVDSYPSDVGTMREFVPSSNFTPNSQRSVKTHETLRSSGNIYEPQQQMVFMMPMQMSAGNGQMMPVLMASGMMAPPAGQNMMYCPMPTQQKYLTSPRNRRHRSLDACSTTTDDGVGYHPQKNLSSQHHTRNPVYGAAGSMSALRPEQSGAIPRPLPRSSSPVERSGAIPRPLPRSPSPMKSPAPERRQNGLSRLPQDAYREPVVQNTTINSEHPNPRKFRVPEKNLVKEIQQKEQEALRKINERLKDLPPPVDQVRIYAPKKAPTPEPVFAVAERPPYMYARPHSHTGIESDHYQSDWIHESENERSYDLMDRSRSPTASLSVIPQDYDVDTGNTHQPPAVRYLKQPWKLTIRKEMFHPQEKLDDVHVINQVFAQIISDCRKGIAYRIRAYERDDVVSILKDNNIPPELLNRQAEIPVDVKVAVITAARKWPLYFTQVYEVVEERLDESVSVLLSIGEHGIRLLLHTPLDKENPLKAQDHLNFSDLSDITLENDEVICLHTRNGMSIRLRTKMAPQIKAQIDKCIHGQVQRKKFVRATADYITKQPNLLSFKKGDTIELIPLPSGEVAPSGSWLYGKIGNRYGNLPAQYVIPLDEHNREVEDSLPPLPLVYDDVLDGSGHMNGSKYTMLEFALNHFRGPKGFENSLKKNRKEWTWQDVAHKIKFTDKPISHSLIRFESSELDKLACETFMCIMRYMGDEPIRRGETITDAVYRLLLICHKNPALRDEVYCQIIRQTTNNKSSKPDSSIRGWRLFSILTAYFESSLALRPYLINYLSENADDHRRAYHGTAQLCLQNLNQTMRYGGRKYLLSGMEVEEITNGKILKRQVYTLPGGSKKVVNTKSITVVEEAIRELCLELNIRSPSEQQEFCLCYVLEKENRTEYCANDDYILDICTELEHKRVQFHFLLKRCTWVHPLRLDHPVYIDVMFFQVLPDYLRGSLLTRQASGHMSASMCDDVTRLAAYLHLASSEGQRIAVTPRNVQSIVPTPVMEYPSQSADSWATRINRQLRTMNPNTSATQARAAFLEILSAWPLFGSTIFRLDAASSDGRALPPVELAIGRTGVKLLEPQSRNVVEHWPYDKIVSAVTGNRDTVVEMIVGTPSSNRTYEFRTNESSAITRLVGQYTFIVNENRGLLSD</sequence>
<dbReference type="PROSITE" id="PS50057">
    <property type="entry name" value="FERM_3"/>
    <property type="match status" value="1"/>
</dbReference>
<dbReference type="Proteomes" id="UP001331761">
    <property type="component" value="Unassembled WGS sequence"/>
</dbReference>
<feature type="domain" description="Myosin motor" evidence="13">
    <location>
        <begin position="1"/>
        <end position="400"/>
    </location>
</feature>
<evidence type="ECO:0000259" key="10">
    <source>
        <dbReference type="PROSITE" id="PS50002"/>
    </source>
</evidence>
<dbReference type="InterPro" id="IPR027417">
    <property type="entry name" value="P-loop_NTPase"/>
</dbReference>
<dbReference type="InterPro" id="IPR001609">
    <property type="entry name" value="Myosin_head_motor_dom-like"/>
</dbReference>
<feature type="compositionally biased region" description="Polar residues" evidence="9">
    <location>
        <begin position="1037"/>
        <end position="1046"/>
    </location>
</feature>
<dbReference type="Gene3D" id="1.25.40.530">
    <property type="entry name" value="MyTH4 domain"/>
    <property type="match status" value="2"/>
</dbReference>
<feature type="compositionally biased region" description="Basic and acidic residues" evidence="9">
    <location>
        <begin position="1027"/>
        <end position="1036"/>
    </location>
</feature>
<dbReference type="PROSITE" id="PS51016">
    <property type="entry name" value="MYTH4"/>
    <property type="match status" value="2"/>
</dbReference>
<dbReference type="SUPFAM" id="SSF47031">
    <property type="entry name" value="Second domain of FERM"/>
    <property type="match status" value="1"/>
</dbReference>
<dbReference type="GO" id="GO:0005524">
    <property type="term" value="F:ATP binding"/>
    <property type="evidence" value="ECO:0007669"/>
    <property type="project" value="InterPro"/>
</dbReference>